<feature type="domain" description="Helicase C-terminal" evidence="4">
    <location>
        <begin position="1000"/>
        <end position="1142"/>
    </location>
</feature>
<evidence type="ECO:0000259" key="4">
    <source>
        <dbReference type="PROSITE" id="PS51194"/>
    </source>
</evidence>
<evidence type="ECO:0000313" key="6">
    <source>
        <dbReference type="Proteomes" id="UP000479132"/>
    </source>
</evidence>
<evidence type="ECO:0000256" key="1">
    <source>
        <dbReference type="ARBA" id="ARBA00022741"/>
    </source>
</evidence>
<dbReference type="Proteomes" id="UP000479132">
    <property type="component" value="Unassembled WGS sequence"/>
</dbReference>
<dbReference type="Pfam" id="PF00270">
    <property type="entry name" value="DEAD"/>
    <property type="match status" value="1"/>
</dbReference>
<dbReference type="Pfam" id="PF00271">
    <property type="entry name" value="Helicase_C"/>
    <property type="match status" value="1"/>
</dbReference>
<protein>
    <submittedName>
        <fullName evidence="5">DEAD/DEAH box helicase</fullName>
    </submittedName>
</protein>
<keyword evidence="5" id="KW-0347">Helicase</keyword>
<dbReference type="GO" id="GO:0043138">
    <property type="term" value="F:3'-5' DNA helicase activity"/>
    <property type="evidence" value="ECO:0007669"/>
    <property type="project" value="TreeGrafter"/>
</dbReference>
<dbReference type="PROSITE" id="PS51194">
    <property type="entry name" value="HELICASE_CTER"/>
    <property type="match status" value="1"/>
</dbReference>
<dbReference type="Gene3D" id="3.40.50.300">
    <property type="entry name" value="P-loop containing nucleotide triphosphate hydrolases"/>
    <property type="match status" value="2"/>
</dbReference>
<accession>A0A6M1THX0</accession>
<dbReference type="InterPro" id="IPR018973">
    <property type="entry name" value="MZB"/>
</dbReference>
<dbReference type="EMBL" id="JAALLS010000023">
    <property type="protein sequence ID" value="NGP89682.1"/>
    <property type="molecule type" value="Genomic_DNA"/>
</dbReference>
<comment type="caution">
    <text evidence="5">The sequence shown here is derived from an EMBL/GenBank/DDBJ whole genome shotgun (WGS) entry which is preliminary data.</text>
</comment>
<dbReference type="InterPro" id="IPR001650">
    <property type="entry name" value="Helicase_C-like"/>
</dbReference>
<dbReference type="Pfam" id="PF09369">
    <property type="entry name" value="MZB"/>
    <property type="match status" value="1"/>
</dbReference>
<dbReference type="SMART" id="SM00487">
    <property type="entry name" value="DEXDc"/>
    <property type="match status" value="1"/>
</dbReference>
<dbReference type="PANTHER" id="PTHR47957">
    <property type="entry name" value="ATP-DEPENDENT HELICASE HRQ1"/>
    <property type="match status" value="1"/>
</dbReference>
<keyword evidence="6" id="KW-1185">Reference proteome</keyword>
<dbReference type="InterPro" id="IPR014001">
    <property type="entry name" value="Helicase_ATP-bd"/>
</dbReference>
<dbReference type="GO" id="GO:0006289">
    <property type="term" value="P:nucleotide-excision repair"/>
    <property type="evidence" value="ECO:0007669"/>
    <property type="project" value="TreeGrafter"/>
</dbReference>
<sequence>MDNYYSDMIPTLADRASTSALSSFGFSNKALRTYLESYFNRPLGKEGCFIGDPTFEAVFGWEPGSKKIKELGGDLLRKELVKALDRGELKKEYYPYTHQERAWNILDKEDPQSVIISSGTGSGKTECFMVPILNRLLDERARRQKPLVGVRSLFLYPLNALINSQRERLRTWTEPFGGDIRFCLYNGLTEEKVKASRRHRYPNEVIDRKSLRNSPPPILVTNPTMLEYMLVRAKDNPILEQSNGLLDTIVLDEAHTYIGSQAAEMTLLIRRVLQAFGKKPSEVRFIATSATIGEEGEEARSQLKSFLTQIAGVDESKVHVVEGKREIPQLQNFQLGESSLESLKTIENPEELYKRLTKHSTARKIRGLFVRNSDAIAKLSDICSVIYEQSENYSSEQQQKALEWLDLLSRAESNEESFLPLRAHIFQKTVAGLWACADQCCSQVQGTSLEGNEWPFGMVYLDNRTECDCGAPVYEVVSCTECGEVYLNIEVKEVNTGGELSAKIIQPAKDEGYDEFELELEDDPEAINPEENESINRHGNTAIITNRDLEGTGTVYLNKNTRIVEEGTDGLRLSIREYEGEENGLPCPSCLDGSYKRHNRFRAHRIGAPSLLNVLLPTLLNYAEEKNESPENPFNGRRLLTFNDSRQGTARIAAKLQQNAEITKARGLIYHYVLQEGGKKNKAKVKKLKNKINRLTEANNGDLDDIIEDEKKELKKLKGFNPVEYSTLKKLLANENGDFSYICNNYKRHDPHIFSSSKAGSLVSELLVVREFARRPRRQNNLETLGLIGLEYPKINEIREAPDKWLGNGYSLEEWKTYLKLCVDYFVRAGGSLGSTKILDNWLGLPFYRSHLLGPDEEDVGKYQRRWPNTRRGKARSRIVRLLIYLLGVDVESPKGEDIVDDLLYRGWKDLIDTSTLENRDNGFVLPLDNISFTIPTKAWICPITRRFLDKTIGKVTPYLPKYFEGDIKCEEVELPRYDKPFGNTQNPFKNRDIAQKWLNDQETINKLRERGLWSIFNDRVIEMMPYYSTAEHSAQQDSYLLKKYEKGFKEGKINILSCSTTMEMGIDIGGIRIVAMNNVPPHPANYLQRAGRAGRRNELRSTTVTLCKPNPHDLAAFENSSWAFDTQLPAPTVSLNSQVIVQRHVNAYLLSHFLNNVQGLKDVDKYKLTSGWFFTNEESTYRKFINWCENQQLEEDKNVFREIKILVRGSVFDETDPIFLIKNSANNIDQIAVKWRNEYETITKQREDILENGGKDQPAVKAIDHQLRRLTDEYLLRELASKGFLPGYGFPSNITVFDHYNIAAFKQEKNKKSKTRDDNTLQNRELPSRDIVSALREYAPGADIVVDGVVYKSAGITLNWHIPSNVSEVKESQAIKYAWRCHSCGASGSTFNRKGALLCDHCGEQIRPSNIEEYLEPSGFSVDFYESRKNDVTSRKFIPVERPWVEVGGEWSPLINPSLGRYRSTSEGQIFHHSKGENGTGYAICMMCGRAEPLDNEGNLPKKFESGKQHNKLRGKKGDRVCPGSANEWAIKENISLGHQQSTDILEIQLKDSEGNWLKDRNKAATLAVVFRDSIADLLGVQSMELICDVKEASIDGIRSTYSILVYDRNASGFSSNIDHIISNIFQKAYEKLNCSNNCSSSCPKCVLDYDQRFRFDELDRFEALSLLNEEWLNKHQLPKELDYFDEISNIEHEDIEKALIREVNNNPSGTVYLFADGDSEDCDIAVSPLRNMAIHLSEKPIEVKVAFPQNLFEDLGDEDLLSLLGMMDRDYLEVIGINKLPKQNNVPIIAAIKFSSDILAWVTQDKSAFKANKSWSSSERDKNPLISGNLKDWSLNYELKERKGLRQKLKGKSDLELELKNDLDGTLKDFGNKFWEIITNNHSKTKSLFSVGGKNISEVSYSDRYLHNPLSIAMVRSLFSGLKEIQSKVDTWDQIPLTINTTKKNKGYNNYGNLIFHDWEESKYRDYVLKNVFDKDGFNISLNVLRRKQIKHGRIIEIIFKDDSVLFVRLDQGVGYWKVENPRYSNNPQEAQFDFTHVNTGESGLKKEVDQVLKANPKIIGRNTPTQIFIKYRD</sequence>
<reference evidence="5 6" key="1">
    <citation type="submission" date="2020-02" db="EMBL/GenBank/DDBJ databases">
        <title>Aliifodinibius halophilus 2W32, complete genome.</title>
        <authorList>
            <person name="Li Y."/>
            <person name="Wu S."/>
        </authorList>
    </citation>
    <scope>NUCLEOTIDE SEQUENCE [LARGE SCALE GENOMIC DNA]</scope>
    <source>
        <strain evidence="5 6">2W32</strain>
    </source>
</reference>
<dbReference type="GO" id="GO:0003676">
    <property type="term" value="F:nucleic acid binding"/>
    <property type="evidence" value="ECO:0007669"/>
    <property type="project" value="InterPro"/>
</dbReference>
<dbReference type="GO" id="GO:0036297">
    <property type="term" value="P:interstrand cross-link repair"/>
    <property type="evidence" value="ECO:0007669"/>
    <property type="project" value="TreeGrafter"/>
</dbReference>
<keyword evidence="2" id="KW-0067">ATP-binding</keyword>
<keyword evidence="1" id="KW-0547">Nucleotide-binding</keyword>
<dbReference type="InterPro" id="IPR027417">
    <property type="entry name" value="P-loop_NTPase"/>
</dbReference>
<dbReference type="PANTHER" id="PTHR47957:SF3">
    <property type="entry name" value="ATP-DEPENDENT HELICASE HRQ1"/>
    <property type="match status" value="1"/>
</dbReference>
<evidence type="ECO:0000256" key="2">
    <source>
        <dbReference type="ARBA" id="ARBA00022840"/>
    </source>
</evidence>
<organism evidence="5 6">
    <name type="scientific">Fodinibius halophilus</name>
    <dbReference type="NCBI Taxonomy" id="1736908"/>
    <lineage>
        <taxon>Bacteria</taxon>
        <taxon>Pseudomonadati</taxon>
        <taxon>Balneolota</taxon>
        <taxon>Balneolia</taxon>
        <taxon>Balneolales</taxon>
        <taxon>Balneolaceae</taxon>
        <taxon>Fodinibius</taxon>
    </lineage>
</organism>
<dbReference type="GO" id="GO:0005524">
    <property type="term" value="F:ATP binding"/>
    <property type="evidence" value="ECO:0007669"/>
    <property type="project" value="UniProtKB-KW"/>
</dbReference>
<feature type="domain" description="Helicase ATP-binding" evidence="3">
    <location>
        <begin position="105"/>
        <end position="310"/>
    </location>
</feature>
<dbReference type="InterPro" id="IPR011545">
    <property type="entry name" value="DEAD/DEAH_box_helicase_dom"/>
</dbReference>
<dbReference type="SMART" id="SM00490">
    <property type="entry name" value="HELICc"/>
    <property type="match status" value="1"/>
</dbReference>
<gene>
    <name evidence="5" type="ORF">G3569_15085</name>
</gene>
<proteinExistence type="predicted"/>
<name>A0A6M1THX0_9BACT</name>
<dbReference type="RefSeq" id="WP_165270682.1">
    <property type="nucleotide sequence ID" value="NZ_JAALLS010000023.1"/>
</dbReference>
<dbReference type="SUPFAM" id="SSF52540">
    <property type="entry name" value="P-loop containing nucleoside triphosphate hydrolases"/>
    <property type="match status" value="1"/>
</dbReference>
<evidence type="ECO:0000313" key="5">
    <source>
        <dbReference type="EMBL" id="NGP89682.1"/>
    </source>
</evidence>
<evidence type="ECO:0000259" key="3">
    <source>
        <dbReference type="PROSITE" id="PS51192"/>
    </source>
</evidence>
<dbReference type="PROSITE" id="PS51192">
    <property type="entry name" value="HELICASE_ATP_BIND_1"/>
    <property type="match status" value="1"/>
</dbReference>
<keyword evidence="5" id="KW-0378">Hydrolase</keyword>